<dbReference type="AlphaFoldDB" id="A0A851HA51"/>
<reference evidence="2 3" key="1">
    <citation type="submission" date="2020-06" db="EMBL/GenBank/DDBJ databases">
        <title>Draft genome sequence of Candidatus Phytoplasma pruni (X-disease group, subgroup 16SrIII-B) strain ChTDIII from Argentina.</title>
        <authorList>
            <person name="Fernandez F.D."/>
            <person name="Zuebert C."/>
            <person name="Huettel B."/>
            <person name="Kube M."/>
            <person name="Conci L.R."/>
        </authorList>
    </citation>
    <scope>NUCLEOTIDE SEQUENCE [LARGE SCALE GENOMIC DNA]</scope>
    <source>
        <strain evidence="2 3">ChTDIII</strain>
    </source>
</reference>
<feature type="transmembrane region" description="Helical" evidence="1">
    <location>
        <begin position="70"/>
        <end position="94"/>
    </location>
</feature>
<keyword evidence="3" id="KW-1185">Reference proteome</keyword>
<protein>
    <submittedName>
        <fullName evidence="2">Uncharacterized protein</fullName>
    </submittedName>
</protein>
<feature type="transmembrane region" description="Helical" evidence="1">
    <location>
        <begin position="178"/>
        <end position="199"/>
    </location>
</feature>
<evidence type="ECO:0000256" key="1">
    <source>
        <dbReference type="SAM" id="Phobius"/>
    </source>
</evidence>
<feature type="transmembrane region" description="Helical" evidence="1">
    <location>
        <begin position="106"/>
        <end position="127"/>
    </location>
</feature>
<dbReference type="Proteomes" id="UP000568109">
    <property type="component" value="Unassembled WGS sequence"/>
</dbReference>
<feature type="transmembrane region" description="Helical" evidence="1">
    <location>
        <begin position="7"/>
        <end position="26"/>
    </location>
</feature>
<keyword evidence="1" id="KW-0472">Membrane</keyword>
<comment type="caution">
    <text evidence="2">The sequence shown here is derived from an EMBL/GenBank/DDBJ whole genome shotgun (WGS) entry which is preliminary data.</text>
</comment>
<gene>
    <name evidence="2" type="ORF">HR065_01540</name>
</gene>
<sequence length="214" mass="25296">MKIKRKNILNFSILLLSLITVLLGIWKGYDKGQPYLSLYLFTRQTVLIVFISLLLNFINSMKTNSSSKITKILTIWHFICLINSFMMFVMYLKVANPEEYKKMTPFQYWVSFLEHKILPIVFIIYYFFLDKTALKLKQFYLGLFYPFHYFLIALIVGKHVKKYPYGFLNLINTNMLKFALYITGITLFIVIMSLLSIYLKNKILNKKVPSKGDL</sequence>
<dbReference type="RefSeq" id="WP_178734164.1">
    <property type="nucleotide sequence ID" value="NZ_JABUOH010000042.1"/>
</dbReference>
<proteinExistence type="predicted"/>
<dbReference type="EMBL" id="JABUOH010000042">
    <property type="protein sequence ID" value="NWN45767.1"/>
    <property type="molecule type" value="Genomic_DNA"/>
</dbReference>
<accession>A0A851HA51</accession>
<feature type="transmembrane region" description="Helical" evidence="1">
    <location>
        <begin position="38"/>
        <end position="58"/>
    </location>
</feature>
<keyword evidence="1" id="KW-1133">Transmembrane helix</keyword>
<organism evidence="2 3">
    <name type="scientific">Candidatus Phytoplasma pruni</name>
    <dbReference type="NCBI Taxonomy" id="479893"/>
    <lineage>
        <taxon>Bacteria</taxon>
        <taxon>Bacillati</taxon>
        <taxon>Mycoplasmatota</taxon>
        <taxon>Mollicutes</taxon>
        <taxon>Acholeplasmatales</taxon>
        <taxon>Acholeplasmataceae</taxon>
        <taxon>Candidatus Phytoplasma</taxon>
        <taxon>16SrIII (X-disease group)</taxon>
    </lineage>
</organism>
<evidence type="ECO:0000313" key="2">
    <source>
        <dbReference type="EMBL" id="NWN45767.1"/>
    </source>
</evidence>
<feature type="transmembrane region" description="Helical" evidence="1">
    <location>
        <begin position="139"/>
        <end position="158"/>
    </location>
</feature>
<keyword evidence="1" id="KW-0812">Transmembrane</keyword>
<evidence type="ECO:0000313" key="3">
    <source>
        <dbReference type="Proteomes" id="UP000568109"/>
    </source>
</evidence>
<name>A0A851HA51_9MOLU</name>